<reference evidence="3 4" key="1">
    <citation type="submission" date="2018-06" db="EMBL/GenBank/DDBJ databases">
        <title>Whole genome sequencing of Candida tropicalis (genome annotated by CSBL at Korea University).</title>
        <authorList>
            <person name="Ahn J."/>
        </authorList>
    </citation>
    <scope>NUCLEOTIDE SEQUENCE [LARGE SCALE GENOMIC DNA]</scope>
    <source>
        <strain evidence="3 4">ATCC 20962</strain>
    </source>
</reference>
<name>A0A367XVK1_9ASCO</name>
<dbReference type="PANTHER" id="PTHR45712:SF22">
    <property type="entry name" value="INSULIN-LIKE GROWTH FACTOR-BINDING PROTEIN COMPLEX ACID LABILE SUBUNIT"/>
    <property type="match status" value="1"/>
</dbReference>
<evidence type="ECO:0000256" key="2">
    <source>
        <dbReference type="ARBA" id="ARBA00022737"/>
    </source>
</evidence>
<accession>A0A367XVK1</accession>
<dbReference type="Pfam" id="PF13855">
    <property type="entry name" value="LRR_8"/>
    <property type="match status" value="1"/>
</dbReference>
<evidence type="ECO:0000313" key="3">
    <source>
        <dbReference type="EMBL" id="RCK57655.1"/>
    </source>
</evidence>
<dbReference type="Proteomes" id="UP000253472">
    <property type="component" value="Unassembled WGS sequence"/>
</dbReference>
<keyword evidence="4" id="KW-1185">Reference proteome</keyword>
<evidence type="ECO:0000313" key="4">
    <source>
        <dbReference type="Proteomes" id="UP000253472"/>
    </source>
</evidence>
<comment type="caution">
    <text evidence="3">The sequence shown here is derived from an EMBL/GenBank/DDBJ whole genome shotgun (WGS) entry which is preliminary data.</text>
</comment>
<dbReference type="SUPFAM" id="SSF52058">
    <property type="entry name" value="L domain-like"/>
    <property type="match status" value="2"/>
</dbReference>
<dbReference type="InterPro" id="IPR050333">
    <property type="entry name" value="SLRP"/>
</dbReference>
<dbReference type="EMBL" id="QLNQ01000028">
    <property type="protein sequence ID" value="RCK57655.1"/>
    <property type="molecule type" value="Genomic_DNA"/>
</dbReference>
<dbReference type="OrthoDB" id="5273213at2759"/>
<dbReference type="InterPro" id="IPR001611">
    <property type="entry name" value="Leu-rich_rpt"/>
</dbReference>
<sequence length="775" mass="88369">MTKLTLLDLPPEIITAIFQQLPFGSVRDLERVPQLRPYALKELYKVVKVHLTEKRVPAEISVLFRVGHEHDVHRRPISVNFNQLVALIRDKRASFIRHISFEDPRALLNIHDMYPSVLSNVLTMVSFELFLMYTRGHDFVWFFQEFKKLSYDITEADSFRYFNPAVYGDNSGWFNKFESLTINELSSDAINTITQAEFTSLTTLRCNAPVDVRFVKYFPRTVTLLKCVVCRSETVLSSRLAFPKKLRSLEIRYVVVSGLDNDFPAELNHLRNLELLKCDSASFYKLPKSLLTINTFLPLNIEQVMAQCPALEVMNCREFDVPDELCELPHGLRKLQMNSRGLDYLVKLELGVTLLSGDRPLSKRQKTESRTKVVKFPKGLQSLVIAGNLHVYKTLDYEIFSNCPGTVLDCLTDLKIQWYWNCQKLGLWPKFLKRLSVLDCKGVDFGGLQELTSLMYLTIEGTQVGTFNVKLPPSLVQLEMRDNLMPKFTADSTDATSLYYLVLKGNKFTELNDAVVHIPPSARELDLSHNEISSISPSFRFPPGLLQLSLLHNELSVLPELPAGLEKFSAAVNRLGRKGQVFNFPSSLEELDLHSNVIQGGYPFSRLSLLSCPRLRKLDLGNGNWNNDSDEDEVDLSQQVKIELCHFPKSLTSLSIRGCNAAKINGSLLRFPHLEEIDMRENEGVAGLFPIRDGHGSYFGDAIKLVWITKRYFEPDKFDKFVGMMKKMPNFECLVVAEQEVVDSGNITHKWLRSIRAPSVGWSDKEYWSKSAVVQ</sequence>
<proteinExistence type="predicted"/>
<keyword evidence="1" id="KW-0433">Leucine-rich repeat</keyword>
<keyword evidence="2" id="KW-0677">Repeat</keyword>
<dbReference type="PANTHER" id="PTHR45712">
    <property type="entry name" value="AGAP008170-PA"/>
    <property type="match status" value="1"/>
</dbReference>
<dbReference type="Gene3D" id="3.80.10.10">
    <property type="entry name" value="Ribonuclease Inhibitor"/>
    <property type="match status" value="1"/>
</dbReference>
<dbReference type="AlphaFoldDB" id="A0A367XVK1"/>
<protein>
    <submittedName>
        <fullName evidence="3">Outer membrane protein YopM</fullName>
    </submittedName>
</protein>
<evidence type="ECO:0000256" key="1">
    <source>
        <dbReference type="ARBA" id="ARBA00022614"/>
    </source>
</evidence>
<dbReference type="STRING" id="5486.A0A367XVK1"/>
<gene>
    <name evidence="3" type="primary">yopM_0</name>
    <name evidence="3" type="ORF">Cantr_06397</name>
</gene>
<dbReference type="InterPro" id="IPR032675">
    <property type="entry name" value="LRR_dom_sf"/>
</dbReference>
<dbReference type="PROSITE" id="PS51450">
    <property type="entry name" value="LRR"/>
    <property type="match status" value="1"/>
</dbReference>
<organism evidence="3 4">
    <name type="scientific">Candida viswanathii</name>
    <dbReference type="NCBI Taxonomy" id="5486"/>
    <lineage>
        <taxon>Eukaryota</taxon>
        <taxon>Fungi</taxon>
        <taxon>Dikarya</taxon>
        <taxon>Ascomycota</taxon>
        <taxon>Saccharomycotina</taxon>
        <taxon>Pichiomycetes</taxon>
        <taxon>Debaryomycetaceae</taxon>
        <taxon>Candida/Lodderomyces clade</taxon>
        <taxon>Candida</taxon>
    </lineage>
</organism>